<reference evidence="1 2" key="1">
    <citation type="submission" date="2019-05" db="EMBL/GenBank/DDBJ databases">
        <authorList>
            <consortium name="Science for Life Laboratories"/>
        </authorList>
    </citation>
    <scope>NUCLEOTIDE SEQUENCE [LARGE SCALE GENOMIC DNA]</scope>
    <source>
        <strain evidence="1">Soil9</strain>
    </source>
</reference>
<dbReference type="Proteomes" id="UP000464178">
    <property type="component" value="Chromosome"/>
</dbReference>
<gene>
    <name evidence="1" type="ORF">SOIL9_05670</name>
</gene>
<accession>A0A6P2DA29</accession>
<sequence length="85" mass="9706">MLRWFKRRLAKTDPLLGADGAPVTPPEPTQVEIPHDKIAARAAEIWDRKGRPHDQDVQNWMEAEAELRSEFATNSAPEPLPRKPR</sequence>
<name>A0A6P2DA29_9BACT</name>
<dbReference type="KEGG" id="gms:SOIL9_05670"/>
<dbReference type="RefSeq" id="WP_162671341.1">
    <property type="nucleotide sequence ID" value="NZ_LR593886.1"/>
</dbReference>
<evidence type="ECO:0000313" key="2">
    <source>
        <dbReference type="Proteomes" id="UP000464178"/>
    </source>
</evidence>
<dbReference type="InterPro" id="IPR021327">
    <property type="entry name" value="DUF2934"/>
</dbReference>
<organism evidence="1 2">
    <name type="scientific">Gemmata massiliana</name>
    <dbReference type="NCBI Taxonomy" id="1210884"/>
    <lineage>
        <taxon>Bacteria</taxon>
        <taxon>Pseudomonadati</taxon>
        <taxon>Planctomycetota</taxon>
        <taxon>Planctomycetia</taxon>
        <taxon>Gemmatales</taxon>
        <taxon>Gemmataceae</taxon>
        <taxon>Gemmata</taxon>
    </lineage>
</organism>
<protein>
    <submittedName>
        <fullName evidence="1">: DUF2934</fullName>
    </submittedName>
</protein>
<dbReference type="EMBL" id="LR593886">
    <property type="protein sequence ID" value="VTR97737.1"/>
    <property type="molecule type" value="Genomic_DNA"/>
</dbReference>
<proteinExistence type="predicted"/>
<dbReference type="AlphaFoldDB" id="A0A6P2DA29"/>
<evidence type="ECO:0000313" key="1">
    <source>
        <dbReference type="EMBL" id="VTR97737.1"/>
    </source>
</evidence>
<dbReference type="Pfam" id="PF11154">
    <property type="entry name" value="DUF2934"/>
    <property type="match status" value="1"/>
</dbReference>
<keyword evidence="2" id="KW-1185">Reference proteome</keyword>